<dbReference type="OMA" id="NRVHPDI"/>
<dbReference type="RefSeq" id="XP_044561185.1">
    <property type="nucleotide sequence ID" value="XM_044707778.1"/>
</dbReference>
<dbReference type="InterPro" id="IPR017920">
    <property type="entry name" value="COMM"/>
</dbReference>
<evidence type="ECO:0000313" key="3">
    <source>
        <dbReference type="Proteomes" id="UP000444721"/>
    </source>
</evidence>
<dbReference type="GeneID" id="68111589"/>
<gene>
    <name evidence="2" type="ORF">FDP41_004371</name>
</gene>
<dbReference type="EMBL" id="VFQX01000037">
    <property type="protein sequence ID" value="KAF0976472.1"/>
    <property type="molecule type" value="Genomic_DNA"/>
</dbReference>
<feature type="domain" description="COMM" evidence="1">
    <location>
        <begin position="157"/>
        <end position="220"/>
    </location>
</feature>
<dbReference type="PROSITE" id="PS51269">
    <property type="entry name" value="COMM"/>
    <property type="match status" value="1"/>
</dbReference>
<dbReference type="OrthoDB" id="10251827at2759"/>
<accession>A0A6A5BNR0</accession>
<protein>
    <recommendedName>
        <fullName evidence="1">COMM domain-containing protein</fullName>
    </recommendedName>
</protein>
<name>A0A6A5BNR0_NAEFO</name>
<dbReference type="VEuPathDB" id="AmoebaDB:NF0031560"/>
<keyword evidence="3" id="KW-1185">Reference proteome</keyword>
<dbReference type="VEuPathDB" id="AmoebaDB:FDP41_004371"/>
<evidence type="ECO:0000259" key="1">
    <source>
        <dbReference type="PROSITE" id="PS51269"/>
    </source>
</evidence>
<organism evidence="2 3">
    <name type="scientific">Naegleria fowleri</name>
    <name type="common">Brain eating amoeba</name>
    <dbReference type="NCBI Taxonomy" id="5763"/>
    <lineage>
        <taxon>Eukaryota</taxon>
        <taxon>Discoba</taxon>
        <taxon>Heterolobosea</taxon>
        <taxon>Tetramitia</taxon>
        <taxon>Eutetramitia</taxon>
        <taxon>Vahlkampfiidae</taxon>
        <taxon>Naegleria</taxon>
    </lineage>
</organism>
<dbReference type="AlphaFoldDB" id="A0A6A5BNR0"/>
<evidence type="ECO:0000313" key="2">
    <source>
        <dbReference type="EMBL" id="KAF0976472.1"/>
    </source>
</evidence>
<dbReference type="Proteomes" id="UP000444721">
    <property type="component" value="Unassembled WGS sequence"/>
</dbReference>
<comment type="caution">
    <text evidence="2">The sequence shown here is derived from an EMBL/GenBank/DDBJ whole genome shotgun (WGS) entry which is preliminary data.</text>
</comment>
<sequence>MSSSNNSLNCFQSVPEGFHSAVDDLNRVHPDIINEMAHKTVMFILGKGLGCYVDDYLSWISDVNNQAMSSKQIENVINLLLYIFRTARQFRVALADFPKLLRSNTQIQVNKIKVLCPEYEILLEQTKFREDHHDTSSEQSESTQHDKKFLDDFELPRLKHLDWKLSIATASSSCENLQSAKVTLTMLMTNSQRKTIDLTLSEFKRMYSEFSDMAGLIDSL</sequence>
<dbReference type="Pfam" id="PF07258">
    <property type="entry name" value="COMM_domain"/>
    <property type="match status" value="1"/>
</dbReference>
<proteinExistence type="predicted"/>
<dbReference type="VEuPathDB" id="AmoebaDB:NfTy_084010"/>
<reference evidence="2 3" key="1">
    <citation type="journal article" date="2019" name="Sci. Rep.">
        <title>Nanopore sequencing improves the draft genome of the human pathogenic amoeba Naegleria fowleri.</title>
        <authorList>
            <person name="Liechti N."/>
            <person name="Schurch N."/>
            <person name="Bruggmann R."/>
            <person name="Wittwer M."/>
        </authorList>
    </citation>
    <scope>NUCLEOTIDE SEQUENCE [LARGE SCALE GENOMIC DNA]</scope>
    <source>
        <strain evidence="2 3">ATCC 30894</strain>
    </source>
</reference>